<reference evidence="1" key="1">
    <citation type="journal article" date="2007" name="PLoS ONE">
        <title>The first genome sequence of an elite grapevine cultivar (Pinot noir Vitis vinifera L.): coping with a highly heterozygous genome.</title>
        <authorList>
            <person name="Velasco R."/>
            <person name="Zharkikh A."/>
            <person name="Troggio M."/>
            <person name="Cartwright D.A."/>
            <person name="Cestaro A."/>
            <person name="Pruss D."/>
            <person name="Pindo M."/>
            <person name="FitzGerald L.M."/>
            <person name="Vezzulli S."/>
            <person name="Reid J."/>
            <person name="Malacarne G."/>
            <person name="Iliev D."/>
            <person name="Coppola G."/>
            <person name="Wardell B."/>
            <person name="Micheletti D."/>
            <person name="Macalma T."/>
            <person name="Facci M."/>
            <person name="Mitchell J.T."/>
            <person name="Perazzolli M."/>
            <person name="Eldredge G."/>
            <person name="Gatto P."/>
            <person name="Oyzerski R."/>
            <person name="Moretto M."/>
            <person name="Gutin N."/>
            <person name="Stefanini M."/>
            <person name="Chen Y."/>
            <person name="Segala C."/>
            <person name="Davenport C."/>
            <person name="Dematte L."/>
            <person name="Mraz A."/>
            <person name="Battilana J."/>
            <person name="Stormo K."/>
            <person name="Costa F."/>
            <person name="Tao Q."/>
            <person name="Si-Ammour A."/>
            <person name="Harkins T."/>
            <person name="Lackey A."/>
            <person name="Perbost C."/>
            <person name="Taillon B."/>
            <person name="Stella A."/>
            <person name="Solovyev V."/>
            <person name="Fawcett J.A."/>
            <person name="Sterck L."/>
            <person name="Vandepoele K."/>
            <person name="Grando S.M."/>
            <person name="Toppo S."/>
            <person name="Moser C."/>
            <person name="Lanchbury J."/>
            <person name="Bogden R."/>
            <person name="Skolnick M."/>
            <person name="Sgaramella V."/>
            <person name="Bhatnagar S.K."/>
            <person name="Fontana P."/>
            <person name="Gutin A."/>
            <person name="Van de Peer Y."/>
            <person name="Salamini F."/>
            <person name="Viola R."/>
        </authorList>
    </citation>
    <scope>NUCLEOTIDE SEQUENCE</scope>
</reference>
<proteinExistence type="predicted"/>
<organism evidence="1">
    <name type="scientific">Vitis vinifera</name>
    <name type="common">Grape</name>
    <dbReference type="NCBI Taxonomy" id="29760"/>
    <lineage>
        <taxon>Eukaryota</taxon>
        <taxon>Viridiplantae</taxon>
        <taxon>Streptophyta</taxon>
        <taxon>Embryophyta</taxon>
        <taxon>Tracheophyta</taxon>
        <taxon>Spermatophyta</taxon>
        <taxon>Magnoliopsida</taxon>
        <taxon>eudicotyledons</taxon>
        <taxon>Gunneridae</taxon>
        <taxon>Pentapetalae</taxon>
        <taxon>rosids</taxon>
        <taxon>Vitales</taxon>
        <taxon>Vitaceae</taxon>
        <taxon>Viteae</taxon>
        <taxon>Vitis</taxon>
    </lineage>
</organism>
<dbReference type="EMBL" id="AM478758">
    <property type="protein sequence ID" value="CAN64109.1"/>
    <property type="molecule type" value="Genomic_DNA"/>
</dbReference>
<name>A5C1H6_VITVI</name>
<dbReference type="AlphaFoldDB" id="A5C1H6"/>
<sequence length="108" mass="12096">MPCGKGLLVRNHAFPLRNGFRSCQMDATILRSGTRVPNSLSQLRNTLAETSTVLRNGLAAKCRFRRGFLHPAKFRRALFFPCFCSVSAPISARFFFPIPLKFLPPGII</sequence>
<gene>
    <name evidence="1" type="ORF">VITISV_037965</name>
</gene>
<protein>
    <submittedName>
        <fullName evidence="1">Uncharacterized protein</fullName>
    </submittedName>
</protein>
<evidence type="ECO:0000313" key="1">
    <source>
        <dbReference type="EMBL" id="CAN64109.1"/>
    </source>
</evidence>
<accession>A5C1H6</accession>